<dbReference type="SMR" id="G9K373"/>
<dbReference type="NCBIfam" id="TIGR01260">
    <property type="entry name" value="ATP_synt_c"/>
    <property type="match status" value="1"/>
</dbReference>
<accession>G9K373</accession>
<comment type="function">
    <text evidence="13 14">F(1)F(0) ATP synthase produces ATP from ADP in the presence of a proton or sodium gradient. F-type ATPases consist of two structural domains, F(1) containing the extramembraneous catalytic core and F(0) containing the membrane proton channel, linked together by a central stalk and a peripheral stalk. During catalysis, ATP synthesis in the catalytic domain of F(1) is coupled via a rotary mechanism of the central stalk subunits to proton translocation.</text>
</comment>
<evidence type="ECO:0000256" key="8">
    <source>
        <dbReference type="ARBA" id="ARBA00022989"/>
    </source>
</evidence>
<evidence type="ECO:0000256" key="12">
    <source>
        <dbReference type="ARBA" id="ARBA00023310"/>
    </source>
</evidence>
<sequence length="105" mass="10672">MYFAVLTNFAQIQSSTALAVGIMIGLAALGAGLGLAIMAGKFLESAARQPELIPVLQVRMFITAGLIDAAFIISVAVGLLLAFANPLSAASPVPSPQGFRQALAG</sequence>
<dbReference type="InterPro" id="IPR000454">
    <property type="entry name" value="ATP_synth_F0_csu"/>
</dbReference>
<evidence type="ECO:0000313" key="16">
    <source>
        <dbReference type="EMBL" id="AET99166.1"/>
    </source>
</evidence>
<dbReference type="InterPro" id="IPR005953">
    <property type="entry name" value="ATP_synth_csu_bac/chlpt"/>
</dbReference>
<organism evidence="16">
    <name type="scientific">Stenotrophomonas sp. DL18</name>
    <dbReference type="NCBI Taxonomy" id="1117253"/>
    <lineage>
        <taxon>Bacteria</taxon>
        <taxon>Pseudomonadati</taxon>
        <taxon>Pseudomonadota</taxon>
        <taxon>Gammaproteobacteria</taxon>
        <taxon>Lysobacterales</taxon>
        <taxon>Lysobacteraceae</taxon>
        <taxon>Stenotrophomonas</taxon>
    </lineage>
</organism>
<evidence type="ECO:0000256" key="11">
    <source>
        <dbReference type="ARBA" id="ARBA00023136"/>
    </source>
</evidence>
<keyword evidence="5 14" id="KW-0138">CF(0)</keyword>
<dbReference type="EMBL" id="JN995615">
    <property type="protein sequence ID" value="AET99166.1"/>
    <property type="molecule type" value="Genomic_DNA"/>
</dbReference>
<keyword evidence="10 14" id="KW-0446">Lipid-binding</keyword>
<dbReference type="InterPro" id="IPR020537">
    <property type="entry name" value="ATP_synth_F0_csu_DDCD_BS"/>
</dbReference>
<keyword evidence="16" id="KW-0378">Hydrolase</keyword>
<dbReference type="AlphaFoldDB" id="G9K373"/>
<keyword evidence="3 14" id="KW-0813">Transport</keyword>
<evidence type="ECO:0000256" key="10">
    <source>
        <dbReference type="ARBA" id="ARBA00023121"/>
    </source>
</evidence>
<evidence type="ECO:0000256" key="13">
    <source>
        <dbReference type="ARBA" id="ARBA00025198"/>
    </source>
</evidence>
<comment type="subcellular location">
    <subcellularLocation>
        <location evidence="1 14">Cell membrane</location>
        <topology evidence="1 14">Multi-pass membrane protein</topology>
    </subcellularLocation>
</comment>
<comment type="function">
    <text evidence="14">Key component of the F(0) channel; it plays a direct role in translocation across the membrane. A homomeric c-ring of between 10-14 subunits forms the central stalk rotor element with the F(1) delta and epsilon subunits.</text>
</comment>
<dbReference type="PRINTS" id="PR00124">
    <property type="entry name" value="ATPASEC"/>
</dbReference>
<keyword evidence="8 14" id="KW-1133">Transmembrane helix</keyword>
<dbReference type="HAMAP" id="MF_01396">
    <property type="entry name" value="ATP_synth_c_bact"/>
    <property type="match status" value="1"/>
</dbReference>
<dbReference type="SUPFAM" id="SSF81333">
    <property type="entry name" value="F1F0 ATP synthase subunit C"/>
    <property type="match status" value="1"/>
</dbReference>
<evidence type="ECO:0000256" key="3">
    <source>
        <dbReference type="ARBA" id="ARBA00022448"/>
    </source>
</evidence>
<dbReference type="CDD" id="cd18185">
    <property type="entry name" value="ATP-synt_Fo_c_ATPE"/>
    <property type="match status" value="1"/>
</dbReference>
<evidence type="ECO:0000259" key="15">
    <source>
        <dbReference type="Pfam" id="PF00137"/>
    </source>
</evidence>
<evidence type="ECO:0000256" key="9">
    <source>
        <dbReference type="ARBA" id="ARBA00023065"/>
    </source>
</evidence>
<keyword evidence="9 14" id="KW-0406">Ion transport</keyword>
<reference evidence="16" key="1">
    <citation type="submission" date="2011-11" db="EMBL/GenBank/DDBJ databases">
        <authorList>
            <person name="Lingojwar D.P."/>
            <person name="Gawai K.R."/>
        </authorList>
    </citation>
    <scope>NUCLEOTIDE SEQUENCE</scope>
    <source>
        <strain evidence="16">DL18</strain>
    </source>
</reference>
<dbReference type="InterPro" id="IPR002379">
    <property type="entry name" value="ATPase_proteolipid_c-like_dom"/>
</dbReference>
<feature type="transmembrane region" description="Helical" evidence="14">
    <location>
        <begin position="16"/>
        <end position="39"/>
    </location>
</feature>
<evidence type="ECO:0000256" key="4">
    <source>
        <dbReference type="ARBA" id="ARBA00022475"/>
    </source>
</evidence>
<dbReference type="InterPro" id="IPR038662">
    <property type="entry name" value="ATP_synth_F0_csu_sf"/>
</dbReference>
<keyword evidence="12 14" id="KW-0066">ATP synthesis</keyword>
<evidence type="ECO:0000256" key="1">
    <source>
        <dbReference type="ARBA" id="ARBA00004651"/>
    </source>
</evidence>
<proteinExistence type="inferred from homology"/>
<dbReference type="GO" id="GO:0016787">
    <property type="term" value="F:hydrolase activity"/>
    <property type="evidence" value="ECO:0007669"/>
    <property type="project" value="UniProtKB-KW"/>
</dbReference>
<gene>
    <name evidence="16" type="primary">atpC</name>
    <name evidence="14" type="synonym">atpE</name>
</gene>
<feature type="domain" description="V-ATPase proteolipid subunit C-like" evidence="15">
    <location>
        <begin position="18"/>
        <end position="81"/>
    </location>
</feature>
<comment type="similarity">
    <text evidence="2 14">Belongs to the ATPase C chain family.</text>
</comment>
<dbReference type="GO" id="GO:0008289">
    <property type="term" value="F:lipid binding"/>
    <property type="evidence" value="ECO:0007669"/>
    <property type="project" value="UniProtKB-KW"/>
</dbReference>
<dbReference type="Pfam" id="PF00137">
    <property type="entry name" value="ATP-synt_C"/>
    <property type="match status" value="1"/>
</dbReference>
<dbReference type="GO" id="GO:0005886">
    <property type="term" value="C:plasma membrane"/>
    <property type="evidence" value="ECO:0007669"/>
    <property type="project" value="UniProtKB-SubCell"/>
</dbReference>
<name>G9K373_9GAMM</name>
<dbReference type="GO" id="GO:0033177">
    <property type="term" value="C:proton-transporting two-sector ATPase complex, proton-transporting domain"/>
    <property type="evidence" value="ECO:0007669"/>
    <property type="project" value="InterPro"/>
</dbReference>
<keyword evidence="7 14" id="KW-0375">Hydrogen ion transport</keyword>
<keyword evidence="11 14" id="KW-0472">Membrane</keyword>
<dbReference type="Gene3D" id="1.20.20.10">
    <property type="entry name" value="F1F0 ATP synthase subunit C"/>
    <property type="match status" value="1"/>
</dbReference>
<evidence type="ECO:0000256" key="14">
    <source>
        <dbReference type="HAMAP-Rule" id="MF_01396"/>
    </source>
</evidence>
<dbReference type="GO" id="GO:0045259">
    <property type="term" value="C:proton-transporting ATP synthase complex"/>
    <property type="evidence" value="ECO:0007669"/>
    <property type="project" value="UniProtKB-KW"/>
</dbReference>
<feature type="transmembrane region" description="Helical" evidence="14">
    <location>
        <begin position="60"/>
        <end position="84"/>
    </location>
</feature>
<protein>
    <recommendedName>
        <fullName evidence="14">ATP synthase subunit c</fullName>
    </recommendedName>
    <alternativeName>
        <fullName evidence="14">ATP synthase F(0) sector subunit c</fullName>
    </alternativeName>
    <alternativeName>
        <fullName evidence="14">F-type ATPase subunit c</fullName>
        <shortName evidence="14">F-ATPase subunit c</shortName>
    </alternativeName>
    <alternativeName>
        <fullName evidence="14">Lipid-binding protein</fullName>
    </alternativeName>
</protein>
<dbReference type="GO" id="GO:0046933">
    <property type="term" value="F:proton-transporting ATP synthase activity, rotational mechanism"/>
    <property type="evidence" value="ECO:0007669"/>
    <property type="project" value="UniProtKB-UniRule"/>
</dbReference>
<dbReference type="PROSITE" id="PS00605">
    <property type="entry name" value="ATPASE_C"/>
    <property type="match status" value="1"/>
</dbReference>
<keyword evidence="6 14" id="KW-0812">Transmembrane</keyword>
<keyword evidence="4 14" id="KW-1003">Cell membrane</keyword>
<dbReference type="InterPro" id="IPR035921">
    <property type="entry name" value="F/V-ATP_Csub_sf"/>
</dbReference>
<evidence type="ECO:0000256" key="2">
    <source>
        <dbReference type="ARBA" id="ARBA00006704"/>
    </source>
</evidence>
<dbReference type="FunFam" id="1.20.20.10:FF:000002">
    <property type="entry name" value="ATP synthase subunit c"/>
    <property type="match status" value="1"/>
</dbReference>
<dbReference type="NCBIfam" id="NF005363">
    <property type="entry name" value="PRK06876.1"/>
    <property type="match status" value="1"/>
</dbReference>
<evidence type="ECO:0000256" key="5">
    <source>
        <dbReference type="ARBA" id="ARBA00022547"/>
    </source>
</evidence>
<evidence type="ECO:0000256" key="7">
    <source>
        <dbReference type="ARBA" id="ARBA00022781"/>
    </source>
</evidence>
<feature type="site" description="Reversibly protonated during proton transport" evidence="14">
    <location>
        <position position="68"/>
    </location>
</feature>
<evidence type="ECO:0000256" key="6">
    <source>
        <dbReference type="ARBA" id="ARBA00022692"/>
    </source>
</evidence>